<protein>
    <submittedName>
        <fullName evidence="9">M56 family metallopeptidase</fullName>
    </submittedName>
</protein>
<name>A0ABN0YL83_9ACTN</name>
<dbReference type="CDD" id="cd07326">
    <property type="entry name" value="M56_BlaR1_MecR1_like"/>
    <property type="match status" value="1"/>
</dbReference>
<evidence type="ECO:0000256" key="6">
    <source>
        <dbReference type="RuleBase" id="RU003983"/>
    </source>
</evidence>
<comment type="similarity">
    <text evidence="6">Belongs to the peptidase M48 family.</text>
</comment>
<feature type="domain" description="Peptidase M48" evidence="8">
    <location>
        <begin position="180"/>
        <end position="236"/>
    </location>
</feature>
<dbReference type="PANTHER" id="PTHR34978">
    <property type="entry name" value="POSSIBLE SENSOR-TRANSDUCER PROTEIN BLAR"/>
    <property type="match status" value="1"/>
</dbReference>
<evidence type="ECO:0000256" key="2">
    <source>
        <dbReference type="ARBA" id="ARBA00022723"/>
    </source>
</evidence>
<comment type="caution">
    <text evidence="9">The sequence shown here is derived from an EMBL/GenBank/DDBJ whole genome shotgun (WGS) entry which is preliminary data.</text>
</comment>
<keyword evidence="7" id="KW-0472">Membrane</keyword>
<comment type="cofactor">
    <cofactor evidence="6">
        <name>Zn(2+)</name>
        <dbReference type="ChEBI" id="CHEBI:29105"/>
    </cofactor>
    <text evidence="6">Binds 1 zinc ion per subunit.</text>
</comment>
<keyword evidence="4 6" id="KW-0862">Zinc</keyword>
<dbReference type="InterPro" id="IPR001915">
    <property type="entry name" value="Peptidase_M48"/>
</dbReference>
<evidence type="ECO:0000256" key="1">
    <source>
        <dbReference type="ARBA" id="ARBA00022670"/>
    </source>
</evidence>
<evidence type="ECO:0000256" key="3">
    <source>
        <dbReference type="ARBA" id="ARBA00022801"/>
    </source>
</evidence>
<keyword evidence="2" id="KW-0479">Metal-binding</keyword>
<keyword evidence="7" id="KW-0812">Transmembrane</keyword>
<evidence type="ECO:0000313" key="9">
    <source>
        <dbReference type="EMBL" id="GAA0399327.1"/>
    </source>
</evidence>
<dbReference type="Gene3D" id="3.30.2010.10">
    <property type="entry name" value="Metalloproteases ('zincins'), catalytic domain"/>
    <property type="match status" value="1"/>
</dbReference>
<organism evidence="9 10">
    <name type="scientific">Streptomyces luteireticuli</name>
    <dbReference type="NCBI Taxonomy" id="173858"/>
    <lineage>
        <taxon>Bacteria</taxon>
        <taxon>Bacillati</taxon>
        <taxon>Actinomycetota</taxon>
        <taxon>Actinomycetes</taxon>
        <taxon>Kitasatosporales</taxon>
        <taxon>Streptomycetaceae</taxon>
        <taxon>Streptomyces</taxon>
    </lineage>
</organism>
<keyword evidence="5 6" id="KW-0482">Metalloprotease</keyword>
<dbReference type="InterPro" id="IPR052173">
    <property type="entry name" value="Beta-lactam_resp_regulator"/>
</dbReference>
<dbReference type="EMBL" id="BAAABX010000020">
    <property type="protein sequence ID" value="GAA0399327.1"/>
    <property type="molecule type" value="Genomic_DNA"/>
</dbReference>
<feature type="transmembrane region" description="Helical" evidence="7">
    <location>
        <begin position="326"/>
        <end position="346"/>
    </location>
</feature>
<reference evidence="10" key="1">
    <citation type="journal article" date="2019" name="Int. J. Syst. Evol. Microbiol.">
        <title>The Global Catalogue of Microorganisms (GCM) 10K type strain sequencing project: providing services to taxonomists for standard genome sequencing and annotation.</title>
        <authorList>
            <consortium name="The Broad Institute Genomics Platform"/>
            <consortium name="The Broad Institute Genome Sequencing Center for Infectious Disease"/>
            <person name="Wu L."/>
            <person name="Ma J."/>
        </authorList>
    </citation>
    <scope>NUCLEOTIDE SEQUENCE [LARGE SCALE GENOMIC DNA]</scope>
    <source>
        <strain evidence="10">JCM 4788</strain>
    </source>
</reference>
<evidence type="ECO:0000259" key="8">
    <source>
        <dbReference type="Pfam" id="PF01435"/>
    </source>
</evidence>
<dbReference type="Proteomes" id="UP001500879">
    <property type="component" value="Unassembled WGS sequence"/>
</dbReference>
<evidence type="ECO:0000256" key="5">
    <source>
        <dbReference type="ARBA" id="ARBA00023049"/>
    </source>
</evidence>
<sequence>MHGPPACGGPLRDGPRSDYALNPQNPTLSWITLRGRAPMLVPLALLALGGLLASLAPRVLARADWPDREPVLALWMWQCVVVAVLLCCVLAMSLSAAAAWEAVRGNVFAAAPHEVVEAYALGAYGSWAAPMAVILACGAVWTAVMLTREIRSSRASRRKRRADLLVRSPRLPGEEPGDGRLVLLESERPDAWLLRGDRTPQLVITTGALRRLNGSQLDALLAHEQGHLRARHDWLLHSSGALANGFPQVPVFAAFRDRVHHLVELAADDMASRRFGRLTTALALVELNESRGVFDPCAGRASQVPGRVHRLLAPGPRLTAARRLRLTAAAALVPVVPVLVAFVPGLRALG</sequence>
<keyword evidence="10" id="KW-1185">Reference proteome</keyword>
<dbReference type="Pfam" id="PF01435">
    <property type="entry name" value="Peptidase_M48"/>
    <property type="match status" value="1"/>
</dbReference>
<evidence type="ECO:0000256" key="7">
    <source>
        <dbReference type="SAM" id="Phobius"/>
    </source>
</evidence>
<keyword evidence="1 6" id="KW-0645">Protease</keyword>
<gene>
    <name evidence="9" type="ORF">GCM10010357_20490</name>
</gene>
<dbReference type="PANTHER" id="PTHR34978:SF3">
    <property type="entry name" value="SLR0241 PROTEIN"/>
    <property type="match status" value="1"/>
</dbReference>
<feature type="transmembrane region" description="Helical" evidence="7">
    <location>
        <begin position="72"/>
        <end position="100"/>
    </location>
</feature>
<keyword evidence="7" id="KW-1133">Transmembrane helix</keyword>
<evidence type="ECO:0000256" key="4">
    <source>
        <dbReference type="ARBA" id="ARBA00022833"/>
    </source>
</evidence>
<feature type="transmembrane region" description="Helical" evidence="7">
    <location>
        <begin position="39"/>
        <end position="60"/>
    </location>
</feature>
<accession>A0ABN0YL83</accession>
<evidence type="ECO:0000313" key="10">
    <source>
        <dbReference type="Proteomes" id="UP001500879"/>
    </source>
</evidence>
<feature type="transmembrane region" description="Helical" evidence="7">
    <location>
        <begin position="127"/>
        <end position="147"/>
    </location>
</feature>
<proteinExistence type="inferred from homology"/>
<keyword evidence="3 6" id="KW-0378">Hydrolase</keyword>